<dbReference type="InterPro" id="IPR050388">
    <property type="entry name" value="ABC_Ni/Peptide_Import"/>
</dbReference>
<dbReference type="InterPro" id="IPR017871">
    <property type="entry name" value="ABC_transporter-like_CS"/>
</dbReference>
<dbReference type="NCBIfam" id="NF007739">
    <property type="entry name" value="PRK10419.1"/>
    <property type="match status" value="2"/>
</dbReference>
<evidence type="ECO:0000256" key="1">
    <source>
        <dbReference type="ARBA" id="ARBA00004417"/>
    </source>
</evidence>
<dbReference type="EMBL" id="JACIDJ010000002">
    <property type="protein sequence ID" value="MBB3897901.1"/>
    <property type="molecule type" value="Genomic_DNA"/>
</dbReference>
<dbReference type="InterPro" id="IPR003439">
    <property type="entry name" value="ABC_transporter-like_ATP-bd"/>
</dbReference>
<comment type="subcellular location">
    <subcellularLocation>
        <location evidence="1">Cell inner membrane</location>
        <topology evidence="1">Peripheral membrane protein</topology>
    </subcellularLocation>
</comment>
<keyword evidence="7" id="KW-0472">Membrane</keyword>
<proteinExistence type="inferred from homology"/>
<dbReference type="PANTHER" id="PTHR43297:SF2">
    <property type="entry name" value="DIPEPTIDE TRANSPORT ATP-BINDING PROTEIN DPPD"/>
    <property type="match status" value="1"/>
</dbReference>
<dbReference type="GO" id="GO:0005524">
    <property type="term" value="F:ATP binding"/>
    <property type="evidence" value="ECO:0007669"/>
    <property type="project" value="UniProtKB-KW"/>
</dbReference>
<dbReference type="GO" id="GO:0015833">
    <property type="term" value="P:peptide transport"/>
    <property type="evidence" value="ECO:0007669"/>
    <property type="project" value="InterPro"/>
</dbReference>
<dbReference type="PANTHER" id="PTHR43297">
    <property type="entry name" value="OLIGOPEPTIDE TRANSPORT ATP-BINDING PROTEIN APPD"/>
    <property type="match status" value="1"/>
</dbReference>
<dbReference type="SUPFAM" id="SSF52540">
    <property type="entry name" value="P-loop containing nucleoside triphosphate hydrolases"/>
    <property type="match status" value="2"/>
</dbReference>
<name>A0A840A9M6_9PROT</name>
<keyword evidence="3" id="KW-0813">Transport</keyword>
<evidence type="ECO:0000256" key="7">
    <source>
        <dbReference type="ARBA" id="ARBA00023136"/>
    </source>
</evidence>
<dbReference type="InterPro" id="IPR013563">
    <property type="entry name" value="Oligopep_ABC_C"/>
</dbReference>
<dbReference type="Pfam" id="PF08352">
    <property type="entry name" value="oligo_HPY"/>
    <property type="match status" value="2"/>
</dbReference>
<dbReference type="GO" id="GO:0005886">
    <property type="term" value="C:plasma membrane"/>
    <property type="evidence" value="ECO:0007669"/>
    <property type="project" value="UniProtKB-SubCell"/>
</dbReference>
<dbReference type="RefSeq" id="WP_184383015.1">
    <property type="nucleotide sequence ID" value="NZ_JACIDJ010000002.1"/>
</dbReference>
<protein>
    <submittedName>
        <fullName evidence="9">Peptide/nickel transport system ATP-binding protein</fullName>
    </submittedName>
</protein>
<keyword evidence="4" id="KW-1003">Cell membrane</keyword>
<organism evidence="9 10">
    <name type="scientific">Roseococcus suduntuyensis</name>
    <dbReference type="NCBI Taxonomy" id="455361"/>
    <lineage>
        <taxon>Bacteria</taxon>
        <taxon>Pseudomonadati</taxon>
        <taxon>Pseudomonadota</taxon>
        <taxon>Alphaproteobacteria</taxon>
        <taxon>Acetobacterales</taxon>
        <taxon>Roseomonadaceae</taxon>
        <taxon>Roseococcus</taxon>
    </lineage>
</organism>
<keyword evidence="6 9" id="KW-0067">ATP-binding</keyword>
<dbReference type="InterPro" id="IPR003593">
    <property type="entry name" value="AAA+_ATPase"/>
</dbReference>
<evidence type="ECO:0000256" key="6">
    <source>
        <dbReference type="ARBA" id="ARBA00022840"/>
    </source>
</evidence>
<dbReference type="FunFam" id="3.40.50.300:FF:000016">
    <property type="entry name" value="Oligopeptide ABC transporter ATP-binding component"/>
    <property type="match status" value="1"/>
</dbReference>
<dbReference type="Proteomes" id="UP000553193">
    <property type="component" value="Unassembled WGS sequence"/>
</dbReference>
<sequence>MTGPLLEVEDLHIRFSTRRGPVEAVRGISLRLAPGETLGVVGESGSGKSVTAYAVTHLLDRAGSITQGRIRFRGRDITRAGRHELRELRGSAMSMIFQNPRGALNPIRTVGRQIADVLRAHNAITAREARERALDLLRAVLIRDPKGNLDAYPHELSGGMCQRVMIAMAIACEPALMIADEPTTGLDVTTQKTVMDLLARITAERGMAMILITHDLGLAAQYCRRVAVMERGLVVEEGAAARLFQAPDHPYTRRLIAASPTRTSTVADLVEGDAPPPPRRAPRAPGTPLLLEVQGLFKQYARTRAVDDVSFTLEPGESLGLVGESGSGKSTISRLICRLIDATAGEIIFDGQSIAATPARHFHKAPQRRDIQIVFQDPTDSLNPRFSAFDSIAHPLRRLDRLPSEAALRARVEECAERCGLPRELLDRFPHQLSGGQKARVGIARAIATRPRLLVLDEPTAALDVSVQAVILKLLDDLRREDGLGYLFVSHDLNVVRMMCERTIVLRQGRIVEQGPSAALFAAPQAAYTRELLAAIPHFDPEAMREPA</sequence>
<keyword evidence="10" id="KW-1185">Reference proteome</keyword>
<dbReference type="Pfam" id="PF00005">
    <property type="entry name" value="ABC_tran"/>
    <property type="match status" value="2"/>
</dbReference>
<dbReference type="CDD" id="cd03257">
    <property type="entry name" value="ABC_NikE_OppD_transporters"/>
    <property type="match status" value="2"/>
</dbReference>
<dbReference type="GO" id="GO:0055085">
    <property type="term" value="P:transmembrane transport"/>
    <property type="evidence" value="ECO:0007669"/>
    <property type="project" value="UniProtKB-ARBA"/>
</dbReference>
<reference evidence="9 10" key="1">
    <citation type="submission" date="2020-08" db="EMBL/GenBank/DDBJ databases">
        <title>Genomic Encyclopedia of Type Strains, Phase IV (KMG-IV): sequencing the most valuable type-strain genomes for metagenomic binning, comparative biology and taxonomic classification.</title>
        <authorList>
            <person name="Goeker M."/>
        </authorList>
    </citation>
    <scope>NUCLEOTIDE SEQUENCE [LARGE SCALE GENOMIC DNA]</scope>
    <source>
        <strain evidence="9 10">DSM 19979</strain>
    </source>
</reference>
<evidence type="ECO:0000313" key="9">
    <source>
        <dbReference type="EMBL" id="MBB3897901.1"/>
    </source>
</evidence>
<evidence type="ECO:0000256" key="3">
    <source>
        <dbReference type="ARBA" id="ARBA00022448"/>
    </source>
</evidence>
<dbReference type="PROSITE" id="PS50893">
    <property type="entry name" value="ABC_TRANSPORTER_2"/>
    <property type="match status" value="2"/>
</dbReference>
<evidence type="ECO:0000256" key="5">
    <source>
        <dbReference type="ARBA" id="ARBA00022741"/>
    </source>
</evidence>
<evidence type="ECO:0000256" key="2">
    <source>
        <dbReference type="ARBA" id="ARBA00005417"/>
    </source>
</evidence>
<dbReference type="SMART" id="SM00382">
    <property type="entry name" value="AAA"/>
    <property type="match status" value="2"/>
</dbReference>
<feature type="domain" description="ABC transporter" evidence="8">
    <location>
        <begin position="291"/>
        <end position="533"/>
    </location>
</feature>
<keyword evidence="5" id="KW-0547">Nucleotide-binding</keyword>
<evidence type="ECO:0000313" key="10">
    <source>
        <dbReference type="Proteomes" id="UP000553193"/>
    </source>
</evidence>
<dbReference type="AlphaFoldDB" id="A0A840A9M6"/>
<feature type="domain" description="ABC transporter" evidence="8">
    <location>
        <begin position="6"/>
        <end position="256"/>
    </location>
</feature>
<evidence type="ECO:0000259" key="8">
    <source>
        <dbReference type="PROSITE" id="PS50893"/>
    </source>
</evidence>
<accession>A0A840A9M6</accession>
<dbReference type="Gene3D" id="3.40.50.300">
    <property type="entry name" value="P-loop containing nucleotide triphosphate hydrolases"/>
    <property type="match status" value="2"/>
</dbReference>
<dbReference type="NCBIfam" id="NF008453">
    <property type="entry name" value="PRK11308.1"/>
    <property type="match status" value="2"/>
</dbReference>
<dbReference type="InterPro" id="IPR027417">
    <property type="entry name" value="P-loop_NTPase"/>
</dbReference>
<evidence type="ECO:0000256" key="4">
    <source>
        <dbReference type="ARBA" id="ARBA00022475"/>
    </source>
</evidence>
<dbReference type="GO" id="GO:0016887">
    <property type="term" value="F:ATP hydrolysis activity"/>
    <property type="evidence" value="ECO:0007669"/>
    <property type="project" value="InterPro"/>
</dbReference>
<comment type="caution">
    <text evidence="9">The sequence shown here is derived from an EMBL/GenBank/DDBJ whole genome shotgun (WGS) entry which is preliminary data.</text>
</comment>
<comment type="similarity">
    <text evidence="2">Belongs to the ABC transporter superfamily.</text>
</comment>
<dbReference type="PROSITE" id="PS00211">
    <property type="entry name" value="ABC_TRANSPORTER_1"/>
    <property type="match status" value="2"/>
</dbReference>
<gene>
    <name evidence="9" type="ORF">GGQ83_001338</name>
</gene>